<keyword evidence="2" id="KW-1185">Reference proteome</keyword>
<dbReference type="EMBL" id="CP042476">
    <property type="protein sequence ID" value="QED38890.1"/>
    <property type="molecule type" value="Genomic_DNA"/>
</dbReference>
<accession>A0A5B8YLL0</accession>
<sequence length="66" mass="7861">MFFDIKVTKIRIQEGNYEKNAGFRPIIYDNDFGSQSLKIPVFSYIFIKTFRWEELLIQNNPTQAEP</sequence>
<evidence type="ECO:0000313" key="1">
    <source>
        <dbReference type="EMBL" id="QED38890.1"/>
    </source>
</evidence>
<proteinExistence type="predicted"/>
<dbReference type="Proteomes" id="UP000321954">
    <property type="component" value="Chromosome"/>
</dbReference>
<evidence type="ECO:0000313" key="2">
    <source>
        <dbReference type="Proteomes" id="UP000321954"/>
    </source>
</evidence>
<dbReference type="RefSeq" id="WP_146836940.1">
    <property type="nucleotide sequence ID" value="NZ_CP042476.1"/>
</dbReference>
<organism evidence="1 2">
    <name type="scientific">Antarcticibacterium arcticum</name>
    <dbReference type="NCBI Taxonomy" id="2585771"/>
    <lineage>
        <taxon>Bacteria</taxon>
        <taxon>Pseudomonadati</taxon>
        <taxon>Bacteroidota</taxon>
        <taxon>Flavobacteriia</taxon>
        <taxon>Flavobacteriales</taxon>
        <taxon>Flavobacteriaceae</taxon>
        <taxon>Antarcticibacterium</taxon>
    </lineage>
</organism>
<name>A0A5B8YLL0_9FLAO</name>
<reference evidence="1 2" key="1">
    <citation type="submission" date="2019-08" db="EMBL/GenBank/DDBJ databases">
        <title>Antarcticibacterium arcticum sp. nov., a bacterium isolated from marine sediment of the Canadian Beaufort Sea.</title>
        <authorList>
            <person name="Lee Y.M."/>
            <person name="Baek K."/>
            <person name="Lee D.-H."/>
            <person name="Shin S.C."/>
            <person name="Jin Y.K."/>
            <person name="Park Y."/>
        </authorList>
    </citation>
    <scope>NUCLEOTIDE SEQUENCE [LARGE SCALE GENOMIC DNA]</scope>
    <source>
        <strain evidence="1 2">PAMC 28998</strain>
    </source>
</reference>
<protein>
    <submittedName>
        <fullName evidence="1">Uncharacterized protein</fullName>
    </submittedName>
</protein>
<gene>
    <name evidence="1" type="ORF">FK178_14695</name>
</gene>
<dbReference type="KEGG" id="anp:FK178_14695"/>
<dbReference type="AlphaFoldDB" id="A0A5B8YLL0"/>